<keyword evidence="5" id="KW-0378">Hydrolase</keyword>
<keyword evidence="1 12" id="KW-0121">Carboxypeptidase</keyword>
<dbReference type="InterPro" id="IPR012338">
    <property type="entry name" value="Beta-lactam/transpept-like"/>
</dbReference>
<dbReference type="SUPFAM" id="SSF53955">
    <property type="entry name" value="Lysozyme-like"/>
    <property type="match status" value="1"/>
</dbReference>
<dbReference type="Proteomes" id="UP000661607">
    <property type="component" value="Unassembled WGS sequence"/>
</dbReference>
<organism evidence="12 13">
    <name type="scientific">Nonomuraea africana</name>
    <dbReference type="NCBI Taxonomy" id="46171"/>
    <lineage>
        <taxon>Bacteria</taxon>
        <taxon>Bacillati</taxon>
        <taxon>Actinomycetota</taxon>
        <taxon>Actinomycetes</taxon>
        <taxon>Streptosporangiales</taxon>
        <taxon>Streptosporangiaceae</taxon>
        <taxon>Nonomuraea</taxon>
    </lineage>
</organism>
<dbReference type="Gene3D" id="3.40.710.10">
    <property type="entry name" value="DD-peptidase/beta-lactamase superfamily"/>
    <property type="match status" value="1"/>
</dbReference>
<evidence type="ECO:0000256" key="2">
    <source>
        <dbReference type="ARBA" id="ARBA00022670"/>
    </source>
</evidence>
<dbReference type="InterPro" id="IPR036950">
    <property type="entry name" value="PBP_transglycosylase"/>
</dbReference>
<dbReference type="Pfam" id="PF00905">
    <property type="entry name" value="Transpeptidase"/>
    <property type="match status" value="1"/>
</dbReference>
<evidence type="ECO:0000256" key="6">
    <source>
        <dbReference type="ARBA" id="ARBA00023268"/>
    </source>
</evidence>
<feature type="domain" description="Penicillin-binding protein transpeptidase" evidence="10">
    <location>
        <begin position="364"/>
        <end position="633"/>
    </location>
</feature>
<dbReference type="SUPFAM" id="SSF56601">
    <property type="entry name" value="beta-lactamase/transpeptidase-like"/>
    <property type="match status" value="1"/>
</dbReference>
<evidence type="ECO:0000256" key="7">
    <source>
        <dbReference type="ARBA" id="ARBA00034000"/>
    </source>
</evidence>
<dbReference type="EMBL" id="JADBEF010000001">
    <property type="protein sequence ID" value="MBE1564225.1"/>
    <property type="molecule type" value="Genomic_DNA"/>
</dbReference>
<dbReference type="GO" id="GO:0004180">
    <property type="term" value="F:carboxypeptidase activity"/>
    <property type="evidence" value="ECO:0007669"/>
    <property type="project" value="UniProtKB-KW"/>
</dbReference>
<evidence type="ECO:0000313" key="12">
    <source>
        <dbReference type="EMBL" id="MBE1564225.1"/>
    </source>
</evidence>
<accession>A0ABR9KR28</accession>
<dbReference type="InterPro" id="IPR001264">
    <property type="entry name" value="Glyco_trans_51"/>
</dbReference>
<dbReference type="InterPro" id="IPR023346">
    <property type="entry name" value="Lysozyme-like_dom_sf"/>
</dbReference>
<evidence type="ECO:0000256" key="1">
    <source>
        <dbReference type="ARBA" id="ARBA00022645"/>
    </source>
</evidence>
<evidence type="ECO:0000256" key="5">
    <source>
        <dbReference type="ARBA" id="ARBA00022801"/>
    </source>
</evidence>
<reference evidence="12 13" key="1">
    <citation type="submission" date="2020-10" db="EMBL/GenBank/DDBJ databases">
        <title>Sequencing the genomes of 1000 actinobacteria strains.</title>
        <authorList>
            <person name="Klenk H.-P."/>
        </authorList>
    </citation>
    <scope>NUCLEOTIDE SEQUENCE [LARGE SCALE GENOMIC DNA]</scope>
    <source>
        <strain evidence="12 13">DSM 43748</strain>
    </source>
</reference>
<keyword evidence="4" id="KW-0808">Transferase</keyword>
<name>A0ABR9KR28_9ACTN</name>
<feature type="region of interest" description="Disordered" evidence="9">
    <location>
        <begin position="689"/>
        <end position="730"/>
    </location>
</feature>
<dbReference type="PANTHER" id="PTHR32282">
    <property type="entry name" value="BINDING PROTEIN TRANSPEPTIDASE, PUTATIVE-RELATED"/>
    <property type="match status" value="1"/>
</dbReference>
<dbReference type="InterPro" id="IPR050396">
    <property type="entry name" value="Glycosyltr_51/Transpeptidase"/>
</dbReference>
<gene>
    <name evidence="12" type="ORF">H4W81_007004</name>
</gene>
<keyword evidence="13" id="KW-1185">Reference proteome</keyword>
<comment type="catalytic activity">
    <reaction evidence="7">
        <text>Preferential cleavage: (Ac)2-L-Lys-D-Ala-|-D-Ala. Also transpeptidation of peptidyl-alanyl moieties that are N-acyl substituents of D-alanine.</text>
        <dbReference type="EC" id="3.4.16.4"/>
    </reaction>
</comment>
<evidence type="ECO:0000259" key="10">
    <source>
        <dbReference type="Pfam" id="PF00905"/>
    </source>
</evidence>
<feature type="domain" description="Glycosyl transferase family 51" evidence="11">
    <location>
        <begin position="74"/>
        <end position="262"/>
    </location>
</feature>
<evidence type="ECO:0000256" key="3">
    <source>
        <dbReference type="ARBA" id="ARBA00022676"/>
    </source>
</evidence>
<evidence type="ECO:0000256" key="4">
    <source>
        <dbReference type="ARBA" id="ARBA00022679"/>
    </source>
</evidence>
<comment type="caution">
    <text evidence="12">The sequence shown here is derived from an EMBL/GenBank/DDBJ whole genome shotgun (WGS) entry which is preliminary data.</text>
</comment>
<feature type="compositionally biased region" description="Acidic residues" evidence="9">
    <location>
        <begin position="704"/>
        <end position="723"/>
    </location>
</feature>
<protein>
    <submittedName>
        <fullName evidence="12">Membrane peptidoglycan carboxypeptidase</fullName>
    </submittedName>
</protein>
<dbReference type="Pfam" id="PF00912">
    <property type="entry name" value="Transgly"/>
    <property type="match status" value="1"/>
</dbReference>
<evidence type="ECO:0000256" key="9">
    <source>
        <dbReference type="SAM" id="MobiDB-lite"/>
    </source>
</evidence>
<dbReference type="RefSeq" id="WP_192778642.1">
    <property type="nucleotide sequence ID" value="NZ_BAAASY010000008.1"/>
</dbReference>
<keyword evidence="6" id="KW-0511">Multifunctional enzyme</keyword>
<keyword evidence="3" id="KW-0328">Glycosyltransferase</keyword>
<dbReference type="InterPro" id="IPR001460">
    <property type="entry name" value="PCN-bd_Tpept"/>
</dbReference>
<proteinExistence type="predicted"/>
<keyword evidence="2" id="KW-0645">Protease</keyword>
<evidence type="ECO:0000256" key="8">
    <source>
        <dbReference type="ARBA" id="ARBA00049902"/>
    </source>
</evidence>
<dbReference type="PANTHER" id="PTHR32282:SF33">
    <property type="entry name" value="PEPTIDOGLYCAN GLYCOSYLTRANSFERASE"/>
    <property type="match status" value="1"/>
</dbReference>
<dbReference type="Gene3D" id="1.10.3810.10">
    <property type="entry name" value="Biosynthetic peptidoglycan transglycosylase-like"/>
    <property type="match status" value="1"/>
</dbReference>
<sequence>MPEQGRRRSGAASKIARLAAASALAGALVAGIALPAVGGAGFGFMSATEELNLKPADLIAPPPAEVTIVRDAKGNEIARFYEEYREVVRFDQIADIMKTAIVSIEDYRFYEHGPIDIEGTIRAFVRNMQAGGVSQGGSSITQQYVKQVLLNAADTDEERNRALGATYARKLNELRHAMAVEEKYTKDQILEKYLNIAYFGAGAYGVEAAAKRFFGVKASALSLPQAATLAGAVQDPNATDPNLGRKQRERLKKRRDVVLNRMAELGKITAAEAAKAKATKLGYKGTKLPGGCEASTYPYFCLYVRHEILSNPDFGKTAEDRLDFLNRGGLTIRTTIDPAMQAAADKAIRRWVHASDDPVASEALVQPGTGAIRAMAASRPYGRSKARKQIAYNVVADAAHGGSVGFQPGSTFKTFALLNALKKGMKVDDGLTAGAGYRASGYSAFKNCRGKSIGDPTHTVTNDEGSPGWKTLRTGTWSSVNTFFMELEQRVGLCDTVKTAKSLGIHRSDGLALQEFETFALGINEMDPITVANAYAAIAARGRYCAPMAITHITDRNGRTTRYQPKCRQALDPEIADAAADVLSGVFTHGTMRGVGGIGRDAAGKTGTTDGYAAAWFAGFTPDLAGAVSIGDPRGSTDHKLIGVTIGGQYYGSVQGASIPGPIWKDTMLAALRNVEPASFTPINTSRFGGCSRHCRPAPRPSDDDAATDDAATDDPDTLDADITEPLPAR</sequence>
<evidence type="ECO:0000313" key="13">
    <source>
        <dbReference type="Proteomes" id="UP000661607"/>
    </source>
</evidence>
<evidence type="ECO:0000259" key="11">
    <source>
        <dbReference type="Pfam" id="PF00912"/>
    </source>
</evidence>
<comment type="catalytic activity">
    <reaction evidence="8">
        <text>[GlcNAc-(1-&gt;4)-Mur2Ac(oyl-L-Ala-gamma-D-Glu-L-Lys-D-Ala-D-Ala)](n)-di-trans,octa-cis-undecaprenyl diphosphate + beta-D-GlcNAc-(1-&gt;4)-Mur2Ac(oyl-L-Ala-gamma-D-Glu-L-Lys-D-Ala-D-Ala)-di-trans,octa-cis-undecaprenyl diphosphate = [GlcNAc-(1-&gt;4)-Mur2Ac(oyl-L-Ala-gamma-D-Glu-L-Lys-D-Ala-D-Ala)](n+1)-di-trans,octa-cis-undecaprenyl diphosphate + di-trans,octa-cis-undecaprenyl diphosphate + H(+)</text>
        <dbReference type="Rhea" id="RHEA:23708"/>
        <dbReference type="Rhea" id="RHEA-COMP:9602"/>
        <dbReference type="Rhea" id="RHEA-COMP:9603"/>
        <dbReference type="ChEBI" id="CHEBI:15378"/>
        <dbReference type="ChEBI" id="CHEBI:58405"/>
        <dbReference type="ChEBI" id="CHEBI:60033"/>
        <dbReference type="ChEBI" id="CHEBI:78435"/>
        <dbReference type="EC" id="2.4.99.28"/>
    </reaction>
</comment>